<dbReference type="Proteomes" id="UP001055811">
    <property type="component" value="Linkage Group LG04"/>
</dbReference>
<dbReference type="EMBL" id="CM042012">
    <property type="protein sequence ID" value="KAI3753018.1"/>
    <property type="molecule type" value="Genomic_DNA"/>
</dbReference>
<evidence type="ECO:0000313" key="2">
    <source>
        <dbReference type="Proteomes" id="UP001055811"/>
    </source>
</evidence>
<protein>
    <submittedName>
        <fullName evidence="1">Uncharacterized protein</fullName>
    </submittedName>
</protein>
<name>A0ACB9E371_CICIN</name>
<organism evidence="1 2">
    <name type="scientific">Cichorium intybus</name>
    <name type="common">Chicory</name>
    <dbReference type="NCBI Taxonomy" id="13427"/>
    <lineage>
        <taxon>Eukaryota</taxon>
        <taxon>Viridiplantae</taxon>
        <taxon>Streptophyta</taxon>
        <taxon>Embryophyta</taxon>
        <taxon>Tracheophyta</taxon>
        <taxon>Spermatophyta</taxon>
        <taxon>Magnoliopsida</taxon>
        <taxon>eudicotyledons</taxon>
        <taxon>Gunneridae</taxon>
        <taxon>Pentapetalae</taxon>
        <taxon>asterids</taxon>
        <taxon>campanulids</taxon>
        <taxon>Asterales</taxon>
        <taxon>Asteraceae</taxon>
        <taxon>Cichorioideae</taxon>
        <taxon>Cichorieae</taxon>
        <taxon>Cichoriinae</taxon>
        <taxon>Cichorium</taxon>
    </lineage>
</organism>
<reference evidence="2" key="1">
    <citation type="journal article" date="2022" name="Mol. Ecol. Resour.">
        <title>The genomes of chicory, endive, great burdock and yacon provide insights into Asteraceae palaeo-polyploidization history and plant inulin production.</title>
        <authorList>
            <person name="Fan W."/>
            <person name="Wang S."/>
            <person name="Wang H."/>
            <person name="Wang A."/>
            <person name="Jiang F."/>
            <person name="Liu H."/>
            <person name="Zhao H."/>
            <person name="Xu D."/>
            <person name="Zhang Y."/>
        </authorList>
    </citation>
    <scope>NUCLEOTIDE SEQUENCE [LARGE SCALE GENOMIC DNA]</scope>
    <source>
        <strain evidence="2">cv. Punajuju</strain>
    </source>
</reference>
<sequence>MISQNQISESLVYLAASIDSSIIGLGSSVSHLSHRRSPLTRSSQQSSTLTYGALSPISAICRHRPLSTHNRCTG</sequence>
<reference evidence="1 2" key="2">
    <citation type="journal article" date="2022" name="Mol. Ecol. Resour.">
        <title>The genomes of chicory, endive, great burdock and yacon provide insights into Asteraceae paleo-polyploidization history and plant inulin production.</title>
        <authorList>
            <person name="Fan W."/>
            <person name="Wang S."/>
            <person name="Wang H."/>
            <person name="Wang A."/>
            <person name="Jiang F."/>
            <person name="Liu H."/>
            <person name="Zhao H."/>
            <person name="Xu D."/>
            <person name="Zhang Y."/>
        </authorList>
    </citation>
    <scope>NUCLEOTIDE SEQUENCE [LARGE SCALE GENOMIC DNA]</scope>
    <source>
        <strain evidence="2">cv. Punajuju</strain>
        <tissue evidence="1">Leaves</tissue>
    </source>
</reference>
<proteinExistence type="predicted"/>
<gene>
    <name evidence="1" type="ORF">L2E82_25062</name>
</gene>
<keyword evidence="2" id="KW-1185">Reference proteome</keyword>
<accession>A0ACB9E371</accession>
<evidence type="ECO:0000313" key="1">
    <source>
        <dbReference type="EMBL" id="KAI3753018.1"/>
    </source>
</evidence>
<comment type="caution">
    <text evidence="1">The sequence shown here is derived from an EMBL/GenBank/DDBJ whole genome shotgun (WGS) entry which is preliminary data.</text>
</comment>